<dbReference type="InterPro" id="IPR010317">
    <property type="entry name" value="WxLIP_PGBD"/>
</dbReference>
<feature type="transmembrane region" description="Helical" evidence="1">
    <location>
        <begin position="311"/>
        <end position="331"/>
    </location>
</feature>
<dbReference type="EMBL" id="JAAVMB010000012">
    <property type="protein sequence ID" value="NKC68530.1"/>
    <property type="molecule type" value="Genomic_DNA"/>
</dbReference>
<comment type="caution">
    <text evidence="4">The sequence shown here is derived from an EMBL/GenBank/DDBJ whole genome shotgun (WGS) entry which is preliminary data.</text>
</comment>
<keyword evidence="1" id="KW-0472">Membrane</keyword>
<accession>A0A7X6I3T2</accession>
<keyword evidence="1" id="KW-0812">Transmembrane</keyword>
<sequence length="348" mass="40060">MKNKKVIFFVSILFLLFLGVKVSSEEVPYGVSLNFPENQVNKKLNYFNLKMSPAQKQSVEMEVINTSNKDIEIDVRILSGMTNINGVIDYLEESKDFKYDETLKYPFTDIAKLKNNNYQIEANSSIRIPINIEMPTEKISGTILGGVEIVEKKPEETDITNKGMAVVNKFRYLVAFKLSMSDEVVEPKLKLNEVKASQIAFRNVIKANIQNTEMTIINDVQVDAKVTKKGSDKVLYSYKMKDMQIAPNSNFDLPIRLENQPFRAGTYILYLNVASRGGYKWAFKKEFIITSDEADKFNEMSAIELDKENSLLLYIIVSALILVAIVFFILIKRKRKNKKRKRRKKKRK</sequence>
<dbReference type="AlphaFoldDB" id="A0A7X6I3T2"/>
<feature type="domain" description="WxL Interacting Protein peptidoglycan binding" evidence="2">
    <location>
        <begin position="29"/>
        <end position="150"/>
    </location>
</feature>
<proteinExistence type="predicted"/>
<dbReference type="Proteomes" id="UP000521358">
    <property type="component" value="Unassembled WGS sequence"/>
</dbReference>
<name>A0A7X6I3T2_9ENTE</name>
<dbReference type="RefSeq" id="WP_167807718.1">
    <property type="nucleotide sequence ID" value="NZ_JAAVMB010000012.1"/>
</dbReference>
<protein>
    <submittedName>
        <fullName evidence="4">DUF916 and DUF3324 domain-containing protein</fullName>
    </submittedName>
</protein>
<feature type="domain" description="WxL Interacting Protein host binding" evidence="3">
    <location>
        <begin position="162"/>
        <end position="299"/>
    </location>
</feature>
<evidence type="ECO:0000256" key="1">
    <source>
        <dbReference type="SAM" id="Phobius"/>
    </source>
</evidence>
<keyword evidence="1" id="KW-1133">Transmembrane helix</keyword>
<evidence type="ECO:0000259" key="2">
    <source>
        <dbReference type="Pfam" id="PF06030"/>
    </source>
</evidence>
<evidence type="ECO:0000313" key="4">
    <source>
        <dbReference type="EMBL" id="NKC68530.1"/>
    </source>
</evidence>
<evidence type="ECO:0000259" key="3">
    <source>
        <dbReference type="Pfam" id="PF11797"/>
    </source>
</evidence>
<reference evidence="4 5" key="1">
    <citation type="submission" date="2020-03" db="EMBL/GenBank/DDBJ databases">
        <title>Bacterial samples isolated from urine from healthy bovine heifers (Gyr breed).</title>
        <authorList>
            <person name="Giannattasio-Ferraz S."/>
            <person name="Maskeri L."/>
            <person name="Penido A."/>
            <person name="Barbosa-Stancioli E.F."/>
            <person name="Putonti C."/>
        </authorList>
    </citation>
    <scope>NUCLEOTIDE SEQUENCE [LARGE SCALE GENOMIC DNA]</scope>
    <source>
        <strain evidence="4 5">UFMG-H7</strain>
    </source>
</reference>
<dbReference type="InterPro" id="IPR021759">
    <property type="entry name" value="WxLIP_HBD"/>
</dbReference>
<dbReference type="Pfam" id="PF11797">
    <property type="entry name" value="WxLIP_HBD"/>
    <property type="match status" value="1"/>
</dbReference>
<organism evidence="4 5">
    <name type="scientific">Vagococcus fluvialis</name>
    <dbReference type="NCBI Taxonomy" id="2738"/>
    <lineage>
        <taxon>Bacteria</taxon>
        <taxon>Bacillati</taxon>
        <taxon>Bacillota</taxon>
        <taxon>Bacilli</taxon>
        <taxon>Lactobacillales</taxon>
        <taxon>Enterococcaceae</taxon>
        <taxon>Vagococcus</taxon>
    </lineage>
</organism>
<gene>
    <name evidence="4" type="ORF">HED35_10560</name>
</gene>
<dbReference type="Pfam" id="PF06030">
    <property type="entry name" value="WxLIP_PGBD"/>
    <property type="match status" value="1"/>
</dbReference>
<evidence type="ECO:0000313" key="5">
    <source>
        <dbReference type="Proteomes" id="UP000521358"/>
    </source>
</evidence>